<evidence type="ECO:0000313" key="1">
    <source>
        <dbReference type="Proteomes" id="UP000095286"/>
    </source>
</evidence>
<sequence>MENGSSSGEYTKDDYIEDLIARVNELQQQLEEEKKPTERKHDHHFFAARLERNLFVMTRTCNNVPTRRGLIKYNTENNFSASEVDKPWTKEAIGREYFDADPATLIEKQLAAVITISQRRLASAKCSASRKSIKDKKGRIV</sequence>
<organism evidence="1 2">
    <name type="scientific">Rhabditophanes sp. KR3021</name>
    <dbReference type="NCBI Taxonomy" id="114890"/>
    <lineage>
        <taxon>Eukaryota</taxon>
        <taxon>Metazoa</taxon>
        <taxon>Ecdysozoa</taxon>
        <taxon>Nematoda</taxon>
        <taxon>Chromadorea</taxon>
        <taxon>Rhabditida</taxon>
        <taxon>Tylenchina</taxon>
        <taxon>Panagrolaimomorpha</taxon>
        <taxon>Strongyloidoidea</taxon>
        <taxon>Alloionematidae</taxon>
        <taxon>Rhabditophanes</taxon>
    </lineage>
</organism>
<dbReference type="WBParaSite" id="RSKR_0001135640.1">
    <property type="protein sequence ID" value="RSKR_0001135640.1"/>
    <property type="gene ID" value="RSKR_0001135640"/>
</dbReference>
<evidence type="ECO:0000313" key="2">
    <source>
        <dbReference type="WBParaSite" id="RSKR_0001135640.1"/>
    </source>
</evidence>
<reference evidence="2" key="1">
    <citation type="submission" date="2016-11" db="UniProtKB">
        <authorList>
            <consortium name="WormBaseParasite"/>
        </authorList>
    </citation>
    <scope>IDENTIFICATION</scope>
    <source>
        <strain evidence="2">KR3021</strain>
    </source>
</reference>
<protein>
    <submittedName>
        <fullName evidence="2">Uncharacterized protein</fullName>
    </submittedName>
</protein>
<name>A0AC35UH26_9BILA</name>
<accession>A0AC35UH26</accession>
<dbReference type="Proteomes" id="UP000095286">
    <property type="component" value="Unplaced"/>
</dbReference>
<proteinExistence type="predicted"/>